<keyword evidence="3" id="KW-1185">Reference proteome</keyword>
<evidence type="ECO:0000313" key="2">
    <source>
        <dbReference type="EMBL" id="GLB38726.1"/>
    </source>
</evidence>
<evidence type="ECO:0000313" key="3">
    <source>
        <dbReference type="Proteomes" id="UP001063166"/>
    </source>
</evidence>
<feature type="region of interest" description="Disordered" evidence="1">
    <location>
        <begin position="95"/>
        <end position="139"/>
    </location>
</feature>
<proteinExistence type="predicted"/>
<gene>
    <name evidence="2" type="ORF">LshimejAT787_0505910</name>
</gene>
<feature type="compositionally biased region" description="Polar residues" evidence="1">
    <location>
        <begin position="105"/>
        <end position="114"/>
    </location>
</feature>
<protein>
    <submittedName>
        <fullName evidence="2">Uncharacterized protein</fullName>
    </submittedName>
</protein>
<name>A0A9P3UPY8_LYOSH</name>
<accession>A0A9P3UPY8</accession>
<reference evidence="2" key="1">
    <citation type="submission" date="2022-07" db="EMBL/GenBank/DDBJ databases">
        <title>The genome of Lyophyllum shimeji provides insight into the initial evolution of ectomycorrhizal fungal genome.</title>
        <authorList>
            <person name="Kobayashi Y."/>
            <person name="Shibata T."/>
            <person name="Hirakawa H."/>
            <person name="Shigenobu S."/>
            <person name="Nishiyama T."/>
            <person name="Yamada A."/>
            <person name="Hasebe M."/>
            <person name="Kawaguchi M."/>
        </authorList>
    </citation>
    <scope>NUCLEOTIDE SEQUENCE</scope>
    <source>
        <strain evidence="2">AT787</strain>
    </source>
</reference>
<dbReference type="EMBL" id="BRPK01000005">
    <property type="protein sequence ID" value="GLB38726.1"/>
    <property type="molecule type" value="Genomic_DNA"/>
</dbReference>
<dbReference type="AlphaFoldDB" id="A0A9P3UPY8"/>
<organism evidence="2 3">
    <name type="scientific">Lyophyllum shimeji</name>
    <name type="common">Hon-shimeji</name>
    <name type="synonym">Tricholoma shimeji</name>
    <dbReference type="NCBI Taxonomy" id="47721"/>
    <lineage>
        <taxon>Eukaryota</taxon>
        <taxon>Fungi</taxon>
        <taxon>Dikarya</taxon>
        <taxon>Basidiomycota</taxon>
        <taxon>Agaricomycotina</taxon>
        <taxon>Agaricomycetes</taxon>
        <taxon>Agaricomycetidae</taxon>
        <taxon>Agaricales</taxon>
        <taxon>Tricholomatineae</taxon>
        <taxon>Lyophyllaceae</taxon>
        <taxon>Lyophyllum</taxon>
    </lineage>
</organism>
<comment type="caution">
    <text evidence="2">The sequence shown here is derived from an EMBL/GenBank/DDBJ whole genome shotgun (WGS) entry which is preliminary data.</text>
</comment>
<dbReference type="Proteomes" id="UP001063166">
    <property type="component" value="Unassembled WGS sequence"/>
</dbReference>
<evidence type="ECO:0000256" key="1">
    <source>
        <dbReference type="SAM" id="MobiDB-lite"/>
    </source>
</evidence>
<feature type="compositionally biased region" description="Polar residues" evidence="1">
    <location>
        <begin position="127"/>
        <end position="139"/>
    </location>
</feature>
<sequence length="139" mass="15228">MYMIASPLSLILVPAASSSSLRFRIRKGLIQRFAQLSKASIRHLSSSSISGSSMSSTEQKPGPGDPCPITKLFIWYCHLFLSRLQVRQVAMFGRRAAPSPRGWSSAGTPESTTRLGPRKPSGHDQLQPVTVNSWPRGSF</sequence>